<dbReference type="KEGG" id="hje:HacjB3_00245"/>
<reference evidence="3 5" key="2">
    <citation type="journal article" date="2014" name="PLoS Genet.">
        <title>Phylogenetically driven sequencing of extremely halophilic archaea reveals strategies for static and dynamic osmo-response.</title>
        <authorList>
            <person name="Becker E.A."/>
            <person name="Seitzer P.M."/>
            <person name="Tritt A."/>
            <person name="Larsen D."/>
            <person name="Krusor M."/>
            <person name="Yao A.I."/>
            <person name="Wu D."/>
            <person name="Madern D."/>
            <person name="Eisen J.A."/>
            <person name="Darling A.E."/>
            <person name="Facciotti M.T."/>
        </authorList>
    </citation>
    <scope>NUCLEOTIDE SEQUENCE [LARGE SCALE GENOMIC DNA]</scope>
    <source>
        <strain evidence="3">B3</strain>
        <strain evidence="5">DSM 18796 / CECT 7217 / JCM 14584 / KCTC 4019 / B3</strain>
    </source>
</reference>
<dbReference type="InterPro" id="IPR055542">
    <property type="entry name" value="DUF7118"/>
</dbReference>
<dbReference type="Proteomes" id="UP000011645">
    <property type="component" value="Unassembled WGS sequence"/>
</dbReference>
<evidence type="ECO:0000313" key="3">
    <source>
        <dbReference type="EMBL" id="ELY33083.1"/>
    </source>
</evidence>
<dbReference type="EMBL" id="AOHV01000045">
    <property type="protein sequence ID" value="ELY33083.1"/>
    <property type="molecule type" value="Genomic_DNA"/>
</dbReference>
<dbReference type="PATRIC" id="fig|795797.18.peg.50"/>
<dbReference type="Pfam" id="PF23432">
    <property type="entry name" value="DUF7118"/>
    <property type="match status" value="1"/>
</dbReference>
<sequence length="375" mass="42039">MTERDPESRLADAYDRHEAASAAVEEIGEDELRRLDRAHERLRELFERYEGRATGTGDFAGFIEFQSGLEAVVSGLPDDLAHREAFEAVEDAFDKRRLGEGDFERAREVLAPVAEDCERLKKRASAREELRDARRAVEARIATLGSEIAEYDRLLALADVDLDAPVADLRVPIEGYNGAIARDFADYLERASAREVVSLLDRAEHYPLVETPTLPADVRAYVARADAGTEPIPTLLEYAGYSRSKLDHYVADADALKRAIATQRTAIERVDASAFQLAWPPRPAGELRFRLRELRAVIARVATEETIARLREVRALARDPEYERLQRAARAREALGPGERERLESGAIEADRDGAIDERKRLREALGRYAPTMSS</sequence>
<reference evidence="2 4" key="1">
    <citation type="journal article" date="2010" name="J. Bacteriol.">
        <title>Complete genome sequence of Halalkalicoccus jeotgali B3(T), an extremely halophilic archaeon.</title>
        <authorList>
            <person name="Roh S.W."/>
            <person name="Nam Y.D."/>
            <person name="Nam S.H."/>
            <person name="Choi S.H."/>
            <person name="Park H.S."/>
            <person name="Bae J.W."/>
        </authorList>
    </citation>
    <scope>NUCLEOTIDE SEQUENCE [LARGE SCALE GENOMIC DNA]</scope>
    <source>
        <strain evidence="2">B3</strain>
        <strain evidence="4">DSM 18796 / CECT 7217 / JCM 14584 / KCTC 4019 / B3</strain>
    </source>
</reference>
<keyword evidence="5" id="KW-1185">Reference proteome</keyword>
<evidence type="ECO:0000313" key="5">
    <source>
        <dbReference type="Proteomes" id="UP000011645"/>
    </source>
</evidence>
<dbReference type="GeneID" id="9417842"/>
<dbReference type="OrthoDB" id="204360at2157"/>
<name>D8J3V1_HALJB</name>
<evidence type="ECO:0000256" key="1">
    <source>
        <dbReference type="SAM" id="MobiDB-lite"/>
    </source>
</evidence>
<evidence type="ECO:0000313" key="4">
    <source>
        <dbReference type="Proteomes" id="UP000000390"/>
    </source>
</evidence>
<dbReference type="STRING" id="795797.HacjB3_00245"/>
<evidence type="ECO:0000313" key="2">
    <source>
        <dbReference type="EMBL" id="ADJ13442.1"/>
    </source>
</evidence>
<dbReference type="AlphaFoldDB" id="D8J3V1"/>
<dbReference type="HOGENOM" id="CLU_710987_0_0_2"/>
<feature type="compositionally biased region" description="Basic and acidic residues" evidence="1">
    <location>
        <begin position="1"/>
        <end position="19"/>
    </location>
</feature>
<dbReference type="Proteomes" id="UP000000390">
    <property type="component" value="Chromosome"/>
</dbReference>
<accession>D8J3V1</accession>
<dbReference type="RefSeq" id="WP_008419142.1">
    <property type="nucleotide sequence ID" value="NC_014297.1"/>
</dbReference>
<organism evidence="2 4">
    <name type="scientific">Halalkalicoccus jeotgali (strain DSM 18796 / CECT 7217 / JCM 14584 / KCTC 4019 / B3)</name>
    <dbReference type="NCBI Taxonomy" id="795797"/>
    <lineage>
        <taxon>Archaea</taxon>
        <taxon>Methanobacteriati</taxon>
        <taxon>Methanobacteriota</taxon>
        <taxon>Stenosarchaea group</taxon>
        <taxon>Halobacteria</taxon>
        <taxon>Halobacteriales</taxon>
        <taxon>Halococcaceae</taxon>
        <taxon>Halalkalicoccus</taxon>
    </lineage>
</organism>
<dbReference type="eggNOG" id="arCOG04719">
    <property type="taxonomic scope" value="Archaea"/>
</dbReference>
<protein>
    <submittedName>
        <fullName evidence="2">Uncharacterized protein</fullName>
    </submittedName>
</protein>
<gene>
    <name evidence="2" type="ordered locus">HacjB3_00245</name>
    <name evidence="3" type="ORF">C497_19087</name>
</gene>
<proteinExistence type="predicted"/>
<dbReference type="EMBL" id="CP002062">
    <property type="protein sequence ID" value="ADJ13442.1"/>
    <property type="molecule type" value="Genomic_DNA"/>
</dbReference>
<feature type="region of interest" description="Disordered" evidence="1">
    <location>
        <begin position="1"/>
        <end position="22"/>
    </location>
</feature>